<dbReference type="Pfam" id="PF00672">
    <property type="entry name" value="HAMP"/>
    <property type="match status" value="1"/>
</dbReference>
<gene>
    <name evidence="5" type="ORF">GCM10007907_17930</name>
</gene>
<dbReference type="SUPFAM" id="SSF141868">
    <property type="entry name" value="EAL domain-like"/>
    <property type="match status" value="1"/>
</dbReference>
<dbReference type="Pfam" id="PF00563">
    <property type="entry name" value="EAL"/>
    <property type="match status" value="1"/>
</dbReference>
<dbReference type="PANTHER" id="PTHR33121:SF71">
    <property type="entry name" value="OXYGEN SENSOR PROTEIN DOSP"/>
    <property type="match status" value="1"/>
</dbReference>
<dbReference type="PROSITE" id="PS50885">
    <property type="entry name" value="HAMP"/>
    <property type="match status" value="1"/>
</dbReference>
<keyword evidence="1" id="KW-0812">Transmembrane</keyword>
<dbReference type="Gene3D" id="3.30.70.270">
    <property type="match status" value="1"/>
</dbReference>
<comment type="caution">
    <text evidence="5">The sequence shown here is derived from an EMBL/GenBank/DDBJ whole genome shotgun (WGS) entry which is preliminary data.</text>
</comment>
<dbReference type="InterPro" id="IPR050706">
    <property type="entry name" value="Cyclic-di-GMP_PDE-like"/>
</dbReference>
<dbReference type="PROSITE" id="PS50883">
    <property type="entry name" value="EAL"/>
    <property type="match status" value="1"/>
</dbReference>
<evidence type="ECO:0000259" key="2">
    <source>
        <dbReference type="PROSITE" id="PS50883"/>
    </source>
</evidence>
<dbReference type="InterPro" id="IPR043128">
    <property type="entry name" value="Rev_trsase/Diguanyl_cyclase"/>
</dbReference>
<evidence type="ECO:0000259" key="4">
    <source>
        <dbReference type="PROSITE" id="PS50887"/>
    </source>
</evidence>
<name>A0ABQ5YET7_9NEIS</name>
<sequence length="717" mass="79932">MLKRLYARLIPHTARIKILIVFIAINLAATVAYTLYAWNLKADAVRETIDARLVAAASAAPKMIGYDYLREARDPKSIDEQRYLAMVRLLHDYCQKVGLRYLYVFTQEGNKIIYLADAASEEEIRAGNYGRYYGEYDARPLGLAQAFATGKAQFAEYEDRYGHFRSVFQPMQREDGKTLVFGADIDLSDVETQQREALNQALLIGMGLFLAGVLGSFWLARTLSAPLSRLAEAADRIADGDYRVRVPARGHDEFALLARAFNSMGSAISEREAEIIRMAYIDPLTELPNRVRLAELIAEEIQAAQQGDDSVAVVMIDIDRFKYINDYLGYSAGDAALKSIAQRLRQVQRDTDHLGRFSGDEFVLVLPGVHKGNIDNVVRRLHRILENPLAIAGQSIDVAGSTGVAFFPLHGTSANVLLREAEAAMYLAKRTHADYLVYDPGQEANRKSQLSLLGELKTAVESNQLSTYLQPKINLADGRICGVEALVRWDHPERGWIPPGQFIPFAEQTGKIRALTLWILRECMLTSCHWAALGRNVRISVNVSVNDTEDPAFAGMVQSLLEETGADAHNLCLEITESATMEAPDKVLDALRHLRSLGFKLSIDDFGTGYSSLAYLSRLPVQELKIDRSFVLRLDEADGLQIARAIVELGHVLKLDVVAEGVETQAAWDTLVELGCDQVQGFLVAKPMPIVAFDEWYKHHKGYWRDAMEKDESGQMA</sequence>
<feature type="domain" description="HAMP" evidence="3">
    <location>
        <begin position="221"/>
        <end position="273"/>
    </location>
</feature>
<evidence type="ECO:0008006" key="7">
    <source>
        <dbReference type="Google" id="ProtNLM"/>
    </source>
</evidence>
<dbReference type="SMART" id="SM00267">
    <property type="entry name" value="GGDEF"/>
    <property type="match status" value="1"/>
</dbReference>
<dbReference type="PROSITE" id="PS50887">
    <property type="entry name" value="GGDEF"/>
    <property type="match status" value="1"/>
</dbReference>
<evidence type="ECO:0000313" key="6">
    <source>
        <dbReference type="Proteomes" id="UP001156706"/>
    </source>
</evidence>
<dbReference type="InterPro" id="IPR003660">
    <property type="entry name" value="HAMP_dom"/>
</dbReference>
<dbReference type="InterPro" id="IPR000160">
    <property type="entry name" value="GGDEF_dom"/>
</dbReference>
<protein>
    <recommendedName>
        <fullName evidence="7">EAL domain-containing protein</fullName>
    </recommendedName>
</protein>
<dbReference type="InterPro" id="IPR035919">
    <property type="entry name" value="EAL_sf"/>
</dbReference>
<dbReference type="CDD" id="cd06225">
    <property type="entry name" value="HAMP"/>
    <property type="match status" value="1"/>
</dbReference>
<dbReference type="PANTHER" id="PTHR33121">
    <property type="entry name" value="CYCLIC DI-GMP PHOSPHODIESTERASE PDEF"/>
    <property type="match status" value="1"/>
</dbReference>
<keyword evidence="1" id="KW-1133">Transmembrane helix</keyword>
<dbReference type="NCBIfam" id="TIGR00254">
    <property type="entry name" value="GGDEF"/>
    <property type="match status" value="1"/>
</dbReference>
<accession>A0ABQ5YET7</accession>
<feature type="domain" description="EAL" evidence="2">
    <location>
        <begin position="449"/>
        <end position="701"/>
    </location>
</feature>
<keyword evidence="6" id="KW-1185">Reference proteome</keyword>
<proteinExistence type="predicted"/>
<dbReference type="InterPro" id="IPR029787">
    <property type="entry name" value="Nucleotide_cyclase"/>
</dbReference>
<reference evidence="6" key="1">
    <citation type="journal article" date="2019" name="Int. J. Syst. Evol. Microbiol.">
        <title>The Global Catalogue of Microorganisms (GCM) 10K type strain sequencing project: providing services to taxonomists for standard genome sequencing and annotation.</title>
        <authorList>
            <consortium name="The Broad Institute Genomics Platform"/>
            <consortium name="The Broad Institute Genome Sequencing Center for Infectious Disease"/>
            <person name="Wu L."/>
            <person name="Ma J."/>
        </authorList>
    </citation>
    <scope>NUCLEOTIDE SEQUENCE [LARGE SCALE GENOMIC DNA]</scope>
    <source>
        <strain evidence="6">NBRC 110044</strain>
    </source>
</reference>
<organism evidence="5 6">
    <name type="scientific">Chitinimonas prasina</name>
    <dbReference type="NCBI Taxonomy" id="1434937"/>
    <lineage>
        <taxon>Bacteria</taxon>
        <taxon>Pseudomonadati</taxon>
        <taxon>Pseudomonadota</taxon>
        <taxon>Betaproteobacteria</taxon>
        <taxon>Neisseriales</taxon>
        <taxon>Chitinibacteraceae</taxon>
        <taxon>Chitinimonas</taxon>
    </lineage>
</organism>
<dbReference type="SUPFAM" id="SSF158472">
    <property type="entry name" value="HAMP domain-like"/>
    <property type="match status" value="1"/>
</dbReference>
<feature type="transmembrane region" description="Helical" evidence="1">
    <location>
        <begin position="201"/>
        <end position="220"/>
    </location>
</feature>
<keyword evidence="1" id="KW-0472">Membrane</keyword>
<dbReference type="RefSeq" id="WP_284196122.1">
    <property type="nucleotide sequence ID" value="NZ_BSOG01000002.1"/>
</dbReference>
<evidence type="ECO:0000259" key="3">
    <source>
        <dbReference type="PROSITE" id="PS50885"/>
    </source>
</evidence>
<dbReference type="Pfam" id="PF00990">
    <property type="entry name" value="GGDEF"/>
    <property type="match status" value="1"/>
</dbReference>
<dbReference type="SMART" id="SM00052">
    <property type="entry name" value="EAL"/>
    <property type="match status" value="1"/>
</dbReference>
<evidence type="ECO:0000313" key="5">
    <source>
        <dbReference type="EMBL" id="GLR13003.1"/>
    </source>
</evidence>
<feature type="transmembrane region" description="Helical" evidence="1">
    <location>
        <begin position="16"/>
        <end position="36"/>
    </location>
</feature>
<dbReference type="EMBL" id="BSOG01000002">
    <property type="protein sequence ID" value="GLR13003.1"/>
    <property type="molecule type" value="Genomic_DNA"/>
</dbReference>
<dbReference type="Gene3D" id="3.20.20.450">
    <property type="entry name" value="EAL domain"/>
    <property type="match status" value="1"/>
</dbReference>
<dbReference type="Gene3D" id="6.10.340.10">
    <property type="match status" value="1"/>
</dbReference>
<dbReference type="CDD" id="cd01948">
    <property type="entry name" value="EAL"/>
    <property type="match status" value="1"/>
</dbReference>
<dbReference type="Proteomes" id="UP001156706">
    <property type="component" value="Unassembled WGS sequence"/>
</dbReference>
<feature type="domain" description="GGDEF" evidence="4">
    <location>
        <begin position="309"/>
        <end position="440"/>
    </location>
</feature>
<dbReference type="SUPFAM" id="SSF55073">
    <property type="entry name" value="Nucleotide cyclase"/>
    <property type="match status" value="1"/>
</dbReference>
<dbReference type="InterPro" id="IPR001633">
    <property type="entry name" value="EAL_dom"/>
</dbReference>
<dbReference type="CDD" id="cd01949">
    <property type="entry name" value="GGDEF"/>
    <property type="match status" value="1"/>
</dbReference>
<dbReference type="SMART" id="SM00304">
    <property type="entry name" value="HAMP"/>
    <property type="match status" value="1"/>
</dbReference>
<evidence type="ECO:0000256" key="1">
    <source>
        <dbReference type="SAM" id="Phobius"/>
    </source>
</evidence>